<proteinExistence type="predicted"/>
<organism evidence="1">
    <name type="scientific">uncultured Caudovirales phage</name>
    <dbReference type="NCBI Taxonomy" id="2100421"/>
    <lineage>
        <taxon>Viruses</taxon>
        <taxon>Duplodnaviria</taxon>
        <taxon>Heunggongvirae</taxon>
        <taxon>Uroviricota</taxon>
        <taxon>Caudoviricetes</taxon>
        <taxon>Peduoviridae</taxon>
        <taxon>Maltschvirus</taxon>
        <taxon>Maltschvirus maltsch</taxon>
    </lineage>
</organism>
<accession>A0A6J5RXN3</accession>
<gene>
    <name evidence="1" type="ORF">UFOVP1333_6</name>
</gene>
<dbReference type="EMBL" id="LR797280">
    <property type="protein sequence ID" value="CAB4198906.1"/>
    <property type="molecule type" value="Genomic_DNA"/>
</dbReference>
<evidence type="ECO:0000313" key="1">
    <source>
        <dbReference type="EMBL" id="CAB4198906.1"/>
    </source>
</evidence>
<name>A0A6J5RXN3_9CAUD</name>
<protein>
    <submittedName>
        <fullName evidence="1">Uncharacterized protein</fullName>
    </submittedName>
</protein>
<sequence>MTEQTPGTAEEVEAIATAERTKLLTEAGSLGLTGFRKNVSAAALEELIQRHKDAKKQADAILAEQAKISAAIPKNEVMCRVTKKGDQKLSKGIHIPGKGDLRYGWKDEVSIDRKAAHELEERGFVEIEDATA</sequence>
<reference evidence="1" key="1">
    <citation type="submission" date="2020-05" db="EMBL/GenBank/DDBJ databases">
        <authorList>
            <person name="Chiriac C."/>
            <person name="Salcher M."/>
            <person name="Ghai R."/>
            <person name="Kavagutti S V."/>
        </authorList>
    </citation>
    <scope>NUCLEOTIDE SEQUENCE</scope>
</reference>